<accession>A0A517ZR52</accession>
<dbReference type="Pfam" id="PF01408">
    <property type="entry name" value="GFO_IDH_MocA"/>
    <property type="match status" value="1"/>
</dbReference>
<dbReference type="InterPro" id="IPR036291">
    <property type="entry name" value="NAD(P)-bd_dom_sf"/>
</dbReference>
<dbReference type="InterPro" id="IPR051450">
    <property type="entry name" value="Gfo/Idh/MocA_Oxidoreductases"/>
</dbReference>
<evidence type="ECO:0000259" key="2">
    <source>
        <dbReference type="Pfam" id="PF22725"/>
    </source>
</evidence>
<dbReference type="Pfam" id="PF22725">
    <property type="entry name" value="GFO_IDH_MocA_C3"/>
    <property type="match status" value="1"/>
</dbReference>
<feature type="domain" description="GFO/IDH/MocA-like oxidoreductase" evidence="2">
    <location>
        <begin position="131"/>
        <end position="255"/>
    </location>
</feature>
<dbReference type="SUPFAM" id="SSF55347">
    <property type="entry name" value="Glyceraldehyde-3-phosphate dehydrogenase-like, C-terminal domain"/>
    <property type="match status" value="1"/>
</dbReference>
<gene>
    <name evidence="3" type="primary">ligC_2</name>
    <name evidence="3" type="ORF">Mal52_34580</name>
</gene>
<organism evidence="3 4">
    <name type="scientific">Symmachiella dynata</name>
    <dbReference type="NCBI Taxonomy" id="2527995"/>
    <lineage>
        <taxon>Bacteria</taxon>
        <taxon>Pseudomonadati</taxon>
        <taxon>Planctomycetota</taxon>
        <taxon>Planctomycetia</taxon>
        <taxon>Planctomycetales</taxon>
        <taxon>Planctomycetaceae</taxon>
        <taxon>Symmachiella</taxon>
    </lineage>
</organism>
<protein>
    <submittedName>
        <fullName evidence="3">4-carboxy-2-hydroxymuconate-6-semialdehyde dehydrogenase</fullName>
        <ecNumber evidence="3">1.1.1.312</ecNumber>
    </submittedName>
</protein>
<keyword evidence="3" id="KW-0560">Oxidoreductase</keyword>
<proteinExistence type="predicted"/>
<dbReference type="Proteomes" id="UP000319383">
    <property type="component" value="Chromosome"/>
</dbReference>
<reference evidence="3 4" key="1">
    <citation type="submission" date="2019-02" db="EMBL/GenBank/DDBJ databases">
        <title>Deep-cultivation of Planctomycetes and their phenomic and genomic characterization uncovers novel biology.</title>
        <authorList>
            <person name="Wiegand S."/>
            <person name="Jogler M."/>
            <person name="Boedeker C."/>
            <person name="Pinto D."/>
            <person name="Vollmers J."/>
            <person name="Rivas-Marin E."/>
            <person name="Kohn T."/>
            <person name="Peeters S.H."/>
            <person name="Heuer A."/>
            <person name="Rast P."/>
            <person name="Oberbeckmann S."/>
            <person name="Bunk B."/>
            <person name="Jeske O."/>
            <person name="Meyerdierks A."/>
            <person name="Storesund J.E."/>
            <person name="Kallscheuer N."/>
            <person name="Luecker S."/>
            <person name="Lage O.M."/>
            <person name="Pohl T."/>
            <person name="Merkel B.J."/>
            <person name="Hornburger P."/>
            <person name="Mueller R.-W."/>
            <person name="Bruemmer F."/>
            <person name="Labrenz M."/>
            <person name="Spormann A.M."/>
            <person name="Op den Camp H."/>
            <person name="Overmann J."/>
            <person name="Amann R."/>
            <person name="Jetten M.S.M."/>
            <person name="Mascher T."/>
            <person name="Medema M.H."/>
            <person name="Devos D.P."/>
            <person name="Kaster A.-K."/>
            <person name="Ovreas L."/>
            <person name="Rohde M."/>
            <person name="Galperin M.Y."/>
            <person name="Jogler C."/>
        </authorList>
    </citation>
    <scope>NUCLEOTIDE SEQUENCE [LARGE SCALE GENOMIC DNA]</scope>
    <source>
        <strain evidence="3 4">Mal52</strain>
    </source>
</reference>
<feature type="domain" description="Gfo/Idh/MocA-like oxidoreductase N-terminal" evidence="1">
    <location>
        <begin position="8"/>
        <end position="113"/>
    </location>
</feature>
<dbReference type="SUPFAM" id="SSF51735">
    <property type="entry name" value="NAD(P)-binding Rossmann-fold domains"/>
    <property type="match status" value="1"/>
</dbReference>
<sequence length="334" mass="36976">MPQSTPRKILIVGGGSIGERHLRCFRDIDNDAEVGLCDVREEIRSQLAQRYGLAKTFADLSEATQQHWDAAVICTPAHLHVAHAVALAEHADALMIEKPLSTSLEDIPRLRAAWAGRVVNIAYVLRVNPLVQAAKQILESGELGDLLEVVAASGQHFPTFRPAYREIYYTRHETGGGAIQDAATHQFNMVQYLAGDFDWVFCDSGHQALEGVEVEDTVHLTGRTGGGRTMVNASLNQFMAPNETVVRLNCRSGSVKLVFHEQNIGTLRHGDDDWTWNPPAKLERDDLFREQARRFLAAADGQEPVRCTLDEAEHTLKVNLAALKSAGRERVEIV</sequence>
<dbReference type="PANTHER" id="PTHR43377">
    <property type="entry name" value="BILIVERDIN REDUCTASE A"/>
    <property type="match status" value="1"/>
</dbReference>
<evidence type="ECO:0000259" key="1">
    <source>
        <dbReference type="Pfam" id="PF01408"/>
    </source>
</evidence>
<dbReference type="GO" id="GO:0050606">
    <property type="term" value="F:4-carboxy-2-hydroxymuconate semialdehyde hemiacetal dehydrogenase activity"/>
    <property type="evidence" value="ECO:0007669"/>
    <property type="project" value="UniProtKB-EC"/>
</dbReference>
<dbReference type="Gene3D" id="3.40.50.720">
    <property type="entry name" value="NAD(P)-binding Rossmann-like Domain"/>
    <property type="match status" value="1"/>
</dbReference>
<keyword evidence="4" id="KW-1185">Reference proteome</keyword>
<evidence type="ECO:0000313" key="3">
    <source>
        <dbReference type="EMBL" id="QDU44972.1"/>
    </source>
</evidence>
<dbReference type="PANTHER" id="PTHR43377:SF1">
    <property type="entry name" value="BILIVERDIN REDUCTASE A"/>
    <property type="match status" value="1"/>
</dbReference>
<dbReference type="InterPro" id="IPR000683">
    <property type="entry name" value="Gfo/Idh/MocA-like_OxRdtase_N"/>
</dbReference>
<dbReference type="GO" id="GO:0000166">
    <property type="term" value="F:nucleotide binding"/>
    <property type="evidence" value="ECO:0007669"/>
    <property type="project" value="InterPro"/>
</dbReference>
<name>A0A517ZR52_9PLAN</name>
<dbReference type="InterPro" id="IPR055170">
    <property type="entry name" value="GFO_IDH_MocA-like_dom"/>
</dbReference>
<dbReference type="EMBL" id="CP036276">
    <property type="protein sequence ID" value="QDU44972.1"/>
    <property type="molecule type" value="Genomic_DNA"/>
</dbReference>
<dbReference type="KEGG" id="sdyn:Mal52_34580"/>
<dbReference type="Gene3D" id="3.30.360.10">
    <property type="entry name" value="Dihydrodipicolinate Reductase, domain 2"/>
    <property type="match status" value="1"/>
</dbReference>
<dbReference type="RefSeq" id="WP_145377250.1">
    <property type="nucleotide sequence ID" value="NZ_CP036276.1"/>
</dbReference>
<evidence type="ECO:0000313" key="4">
    <source>
        <dbReference type="Proteomes" id="UP000319383"/>
    </source>
</evidence>
<dbReference type="AlphaFoldDB" id="A0A517ZR52"/>
<dbReference type="EC" id="1.1.1.312" evidence="3"/>